<dbReference type="PANTHER" id="PTHR45444">
    <property type="entry name" value="XANTHINE DEHYDROGENASE"/>
    <property type="match status" value="1"/>
</dbReference>
<dbReference type="InterPro" id="IPR016208">
    <property type="entry name" value="Ald_Oxase/xanthine_DH-like"/>
</dbReference>
<keyword evidence="3" id="KW-1185">Reference proteome</keyword>
<dbReference type="PANTHER" id="PTHR45444:SF3">
    <property type="entry name" value="XANTHINE DEHYDROGENASE"/>
    <property type="match status" value="1"/>
</dbReference>
<accession>A0ABQ9IX08</accession>
<evidence type="ECO:0000313" key="3">
    <source>
        <dbReference type="Proteomes" id="UP001162164"/>
    </source>
</evidence>
<name>A0ABQ9IX08_9CUCU</name>
<dbReference type="EMBL" id="JAPWTJ010002252">
    <property type="protein sequence ID" value="KAJ8967055.1"/>
    <property type="molecule type" value="Genomic_DNA"/>
</dbReference>
<evidence type="ECO:0000259" key="1">
    <source>
        <dbReference type="Pfam" id="PF20256"/>
    </source>
</evidence>
<feature type="domain" description="Aldehyde oxidase/xanthine dehydrogenase second molybdopterin binding" evidence="1">
    <location>
        <begin position="3"/>
        <end position="88"/>
    </location>
</feature>
<sequence length="91" mass="9937">MCVAQVCAYKFGIPLHMVAVKPSYNVISPNSSTTGGSLTSEAVCYALIKACDILLERIKPIREKMKNPKWKDLINQCFSSNVMLSASGLIV</sequence>
<dbReference type="Proteomes" id="UP001162164">
    <property type="component" value="Unassembled WGS sequence"/>
</dbReference>
<evidence type="ECO:0000313" key="2">
    <source>
        <dbReference type="EMBL" id="KAJ8967055.1"/>
    </source>
</evidence>
<dbReference type="InterPro" id="IPR046867">
    <property type="entry name" value="AldOxase/xan_DH_MoCoBD2"/>
</dbReference>
<comment type="caution">
    <text evidence="2">The sequence shown here is derived from an EMBL/GenBank/DDBJ whole genome shotgun (WGS) entry which is preliminary data.</text>
</comment>
<reference evidence="2" key="1">
    <citation type="journal article" date="2023" name="Insect Mol. Biol.">
        <title>Genome sequencing provides insights into the evolution of gene families encoding plant cell wall-degrading enzymes in longhorned beetles.</title>
        <authorList>
            <person name="Shin N.R."/>
            <person name="Okamura Y."/>
            <person name="Kirsch R."/>
            <person name="Pauchet Y."/>
        </authorList>
    </citation>
    <scope>NUCLEOTIDE SEQUENCE</scope>
    <source>
        <strain evidence="2">MMC_N1</strain>
    </source>
</reference>
<dbReference type="InterPro" id="IPR037165">
    <property type="entry name" value="AldOxase/xan_DH_Mopterin-bd_sf"/>
</dbReference>
<dbReference type="Gene3D" id="3.30.365.10">
    <property type="entry name" value="Aldehyde oxidase/xanthine dehydrogenase, molybdopterin binding domain"/>
    <property type="match status" value="1"/>
</dbReference>
<organism evidence="2 3">
    <name type="scientific">Molorchus minor</name>
    <dbReference type="NCBI Taxonomy" id="1323400"/>
    <lineage>
        <taxon>Eukaryota</taxon>
        <taxon>Metazoa</taxon>
        <taxon>Ecdysozoa</taxon>
        <taxon>Arthropoda</taxon>
        <taxon>Hexapoda</taxon>
        <taxon>Insecta</taxon>
        <taxon>Pterygota</taxon>
        <taxon>Neoptera</taxon>
        <taxon>Endopterygota</taxon>
        <taxon>Coleoptera</taxon>
        <taxon>Polyphaga</taxon>
        <taxon>Cucujiformia</taxon>
        <taxon>Chrysomeloidea</taxon>
        <taxon>Cerambycidae</taxon>
        <taxon>Lamiinae</taxon>
        <taxon>Monochamini</taxon>
        <taxon>Molorchus</taxon>
    </lineage>
</organism>
<dbReference type="Pfam" id="PF20256">
    <property type="entry name" value="MoCoBD_2"/>
    <property type="match status" value="1"/>
</dbReference>
<protein>
    <recommendedName>
        <fullName evidence="1">Aldehyde oxidase/xanthine dehydrogenase second molybdopterin binding domain-containing protein</fullName>
    </recommendedName>
</protein>
<proteinExistence type="predicted"/>
<gene>
    <name evidence="2" type="ORF">NQ317_000047</name>
</gene>
<dbReference type="SUPFAM" id="SSF56003">
    <property type="entry name" value="Molybdenum cofactor-binding domain"/>
    <property type="match status" value="1"/>
</dbReference>